<sequence length="18" mass="2043">WPTKGIIHKNKAARHKSA</sequence>
<reference evidence="1 2" key="1">
    <citation type="submission" date="2020-05" db="EMBL/GenBank/DDBJ databases">
        <title>Onion-isolated Pseudomonas sp.</title>
        <authorList>
            <person name="Fujikawa T."/>
            <person name="Sawada H."/>
        </authorList>
    </citation>
    <scope>NUCLEOTIDE SEQUENCE [LARGE SCALE GENOMIC DNA]</scope>
    <source>
        <strain evidence="1 2">MAFF 301512</strain>
    </source>
</reference>
<dbReference type="SUPFAM" id="SSF46992">
    <property type="entry name" value="Ribosomal protein S20"/>
    <property type="match status" value="1"/>
</dbReference>
<dbReference type="GO" id="GO:0005840">
    <property type="term" value="C:ribosome"/>
    <property type="evidence" value="ECO:0007669"/>
    <property type="project" value="UniProtKB-KW"/>
</dbReference>
<dbReference type="EMBL" id="JABUHS010000416">
    <property type="protein sequence ID" value="NWN65159.1"/>
    <property type="molecule type" value="Genomic_DNA"/>
</dbReference>
<dbReference type="GO" id="GO:0003723">
    <property type="term" value="F:RNA binding"/>
    <property type="evidence" value="ECO:0007669"/>
    <property type="project" value="InterPro"/>
</dbReference>
<dbReference type="AlphaFoldDB" id="A0A7Y8RTY5"/>
<evidence type="ECO:0000313" key="2">
    <source>
        <dbReference type="Proteomes" id="UP000543908"/>
    </source>
</evidence>
<proteinExistence type="predicted"/>
<keyword evidence="1" id="KW-0687">Ribonucleoprotein</keyword>
<keyword evidence="1" id="KW-0689">Ribosomal protein</keyword>
<dbReference type="GO" id="GO:0006412">
    <property type="term" value="P:translation"/>
    <property type="evidence" value="ECO:0007669"/>
    <property type="project" value="InterPro"/>
</dbReference>
<dbReference type="InterPro" id="IPR036510">
    <property type="entry name" value="Ribosomal_bS20_sf"/>
</dbReference>
<feature type="non-terminal residue" evidence="1">
    <location>
        <position position="1"/>
    </location>
</feature>
<dbReference type="GO" id="GO:0003735">
    <property type="term" value="F:structural constituent of ribosome"/>
    <property type="evidence" value="ECO:0007669"/>
    <property type="project" value="InterPro"/>
</dbReference>
<organism evidence="1 2">
    <name type="scientific">Pseudomonas allii</name>
    <dbReference type="NCBI Taxonomy" id="2740531"/>
    <lineage>
        <taxon>Bacteria</taxon>
        <taxon>Pseudomonadati</taxon>
        <taxon>Pseudomonadota</taxon>
        <taxon>Gammaproteobacteria</taxon>
        <taxon>Pseudomonadales</taxon>
        <taxon>Pseudomonadaceae</taxon>
        <taxon>Pseudomonas</taxon>
    </lineage>
</organism>
<accession>A0A7Y8RTY5</accession>
<gene>
    <name evidence="1" type="ORF">HT123_30830</name>
</gene>
<comment type="caution">
    <text evidence="1">The sequence shown here is derived from an EMBL/GenBank/DDBJ whole genome shotgun (WGS) entry which is preliminary data.</text>
</comment>
<evidence type="ECO:0000313" key="1">
    <source>
        <dbReference type="EMBL" id="NWN65159.1"/>
    </source>
</evidence>
<dbReference type="Proteomes" id="UP000543908">
    <property type="component" value="Unassembled WGS sequence"/>
</dbReference>
<name>A0A7Y8RTY5_9PSED</name>
<protein>
    <submittedName>
        <fullName evidence="1">30S ribosomal protein S20</fullName>
    </submittedName>
</protein>